<evidence type="ECO:0000313" key="1">
    <source>
        <dbReference type="EMBL" id="THH06491.1"/>
    </source>
</evidence>
<name>A0A4S4L6C2_9AGAM</name>
<dbReference type="Gene3D" id="1.25.40.10">
    <property type="entry name" value="Tetratricopeptide repeat domain"/>
    <property type="match status" value="1"/>
</dbReference>
<reference evidence="1 2" key="1">
    <citation type="submission" date="2019-02" db="EMBL/GenBank/DDBJ databases">
        <title>Genome sequencing of the rare red list fungi Bondarzewia mesenterica.</title>
        <authorList>
            <person name="Buettner E."/>
            <person name="Kellner H."/>
        </authorList>
    </citation>
    <scope>NUCLEOTIDE SEQUENCE [LARGE SCALE GENOMIC DNA]</scope>
    <source>
        <strain evidence="1 2">DSM 108281</strain>
    </source>
</reference>
<dbReference type="InterPro" id="IPR011990">
    <property type="entry name" value="TPR-like_helical_dom_sf"/>
</dbReference>
<dbReference type="OrthoDB" id="629492at2759"/>
<dbReference type="Proteomes" id="UP000310158">
    <property type="component" value="Unassembled WGS sequence"/>
</dbReference>
<dbReference type="SUPFAM" id="SSF48452">
    <property type="entry name" value="TPR-like"/>
    <property type="match status" value="1"/>
</dbReference>
<gene>
    <name evidence="1" type="ORF">EW146_g9594</name>
</gene>
<accession>A0A4S4L6C2</accession>
<organism evidence="1 2">
    <name type="scientific">Bondarzewia mesenterica</name>
    <dbReference type="NCBI Taxonomy" id="1095465"/>
    <lineage>
        <taxon>Eukaryota</taxon>
        <taxon>Fungi</taxon>
        <taxon>Dikarya</taxon>
        <taxon>Basidiomycota</taxon>
        <taxon>Agaricomycotina</taxon>
        <taxon>Agaricomycetes</taxon>
        <taxon>Russulales</taxon>
        <taxon>Bondarzewiaceae</taxon>
        <taxon>Bondarzewia</taxon>
    </lineage>
</organism>
<sequence length="125" mass="13835">MRILALSLWNPTIVNQEYFSTSLSDSSSFKSGDYPTAIGHYTTAVLAKDPTYPLNRAAAYLKLGKNEDAERDCGKVLSPSLKNVKALLDAVRLGLSCRSLQRHVKPAPWDTLRFGRTHGVQPLFV</sequence>
<proteinExistence type="predicted"/>
<dbReference type="EMBL" id="SGPL01000872">
    <property type="protein sequence ID" value="THH06491.1"/>
    <property type="molecule type" value="Genomic_DNA"/>
</dbReference>
<dbReference type="AlphaFoldDB" id="A0A4S4L6C2"/>
<evidence type="ECO:0000313" key="2">
    <source>
        <dbReference type="Proteomes" id="UP000310158"/>
    </source>
</evidence>
<comment type="caution">
    <text evidence="1">The sequence shown here is derived from an EMBL/GenBank/DDBJ whole genome shotgun (WGS) entry which is preliminary data.</text>
</comment>
<protein>
    <submittedName>
        <fullName evidence="1">Uncharacterized protein</fullName>
    </submittedName>
</protein>
<keyword evidence="2" id="KW-1185">Reference proteome</keyword>